<dbReference type="Pfam" id="PF13088">
    <property type="entry name" value="BNR_2"/>
    <property type="match status" value="1"/>
</dbReference>
<dbReference type="EMBL" id="BAAAOS010000022">
    <property type="protein sequence ID" value="GAA1582498.1"/>
    <property type="molecule type" value="Genomic_DNA"/>
</dbReference>
<evidence type="ECO:0000256" key="1">
    <source>
        <dbReference type="SAM" id="SignalP"/>
    </source>
</evidence>
<dbReference type="PANTHER" id="PTHR38792:SF3">
    <property type="entry name" value="BNR_ASP-BOX REPEAT DOMAIN PROTEIN (AFU_ORTHOLOGUE AFUA_7G06430)-RELATED"/>
    <property type="match status" value="1"/>
</dbReference>
<dbReference type="CDD" id="cd15482">
    <property type="entry name" value="Sialidase_non-viral"/>
    <property type="match status" value="1"/>
</dbReference>
<keyword evidence="1" id="KW-0732">Signal</keyword>
<dbReference type="SUPFAM" id="SSF50939">
    <property type="entry name" value="Sialidases"/>
    <property type="match status" value="1"/>
</dbReference>
<dbReference type="Proteomes" id="UP001500393">
    <property type="component" value="Unassembled WGS sequence"/>
</dbReference>
<proteinExistence type="predicted"/>
<gene>
    <name evidence="3" type="ORF">GCM10009789_40330</name>
</gene>
<feature type="domain" description="Sialidase" evidence="2">
    <location>
        <begin position="80"/>
        <end position="306"/>
    </location>
</feature>
<dbReference type="InterPro" id="IPR011040">
    <property type="entry name" value="Sialidase"/>
</dbReference>
<dbReference type="RefSeq" id="WP_344216059.1">
    <property type="nucleotide sequence ID" value="NZ_BAAAOS010000022.1"/>
</dbReference>
<dbReference type="PANTHER" id="PTHR38792">
    <property type="entry name" value="BNR/ASP-BOX REPEAT DOMAIN PROTEIN (AFU_ORTHOLOGUE AFUA_7G06430)-RELATED"/>
    <property type="match status" value="1"/>
</dbReference>
<keyword evidence="4" id="KW-1185">Reference proteome</keyword>
<protein>
    <recommendedName>
        <fullName evidence="2">Sialidase domain-containing protein</fullName>
    </recommendedName>
</protein>
<evidence type="ECO:0000313" key="4">
    <source>
        <dbReference type="Proteomes" id="UP001500393"/>
    </source>
</evidence>
<feature type="signal peptide" evidence="1">
    <location>
        <begin position="1"/>
        <end position="25"/>
    </location>
</feature>
<sequence>MRRSPTRRVAALALAFACTSALLVAGVAASPPAAANGDGKAIHDFADPDAKGLAIRTIRLQHAGRENGTLISTFEHWKPNSAESVPYLIKRSADDGRTWTTLAEVEDGETGPGRPWPTKWTPSLLELPRRVGKYPAGAIFLVGAVTGPRVEVQLWRSLDHGRSWTYGGVVQESSSDGRPIWEPFLYLGAKGELVMQFSDERDVSHSQKLSQVVSVDGGETWGASTEVVAAPESHLRPGMPIVTRLANGRYILSYELVGAPIAADAMVKESADGVNWGDPADLGRRPQTADHRYLASYPYLVWAPGGGPQGQLILTAGYSIDARAPRQTPEQRQSALVSYDQGKTWFRMHLPFKPAECDGTLWGAALLPSKDGRELRLDSPAGRPGSTHCGVYAEQANVGTLPYRADFATGDDPGWVRYAGDWSVDEARVYRQSAAEGGKALAGSTAWRDYRVSAEVRLESAGSSAALLFRVTDPAPALAAHDGYHATVTAGGDLLVGRNSHDGPAATLAAAKVPGGVQLGTSYRLTVNAQGHRLTAELWTMDSHRRLAVATVRDSSYHNGNLGVSTVGAASFDNLSAQH</sequence>
<evidence type="ECO:0000313" key="3">
    <source>
        <dbReference type="EMBL" id="GAA1582498.1"/>
    </source>
</evidence>
<dbReference type="Gene3D" id="2.60.120.560">
    <property type="entry name" value="Exo-inulinase, domain 1"/>
    <property type="match status" value="1"/>
</dbReference>
<accession>A0ABP4PM96</accession>
<name>A0ABP4PM96_9ACTN</name>
<feature type="chain" id="PRO_5047515466" description="Sialidase domain-containing protein" evidence="1">
    <location>
        <begin position="26"/>
        <end position="579"/>
    </location>
</feature>
<organism evidence="3 4">
    <name type="scientific">Kribbella sancticallisti</name>
    <dbReference type="NCBI Taxonomy" id="460087"/>
    <lineage>
        <taxon>Bacteria</taxon>
        <taxon>Bacillati</taxon>
        <taxon>Actinomycetota</taxon>
        <taxon>Actinomycetes</taxon>
        <taxon>Propionibacteriales</taxon>
        <taxon>Kribbellaceae</taxon>
        <taxon>Kribbella</taxon>
    </lineage>
</organism>
<comment type="caution">
    <text evidence="3">The sequence shown here is derived from an EMBL/GenBank/DDBJ whole genome shotgun (WGS) entry which is preliminary data.</text>
</comment>
<dbReference type="InterPro" id="IPR036278">
    <property type="entry name" value="Sialidase_sf"/>
</dbReference>
<evidence type="ECO:0000259" key="2">
    <source>
        <dbReference type="Pfam" id="PF13088"/>
    </source>
</evidence>
<dbReference type="Gene3D" id="2.120.10.10">
    <property type="match status" value="1"/>
</dbReference>
<reference evidence="4" key="1">
    <citation type="journal article" date="2019" name="Int. J. Syst. Evol. Microbiol.">
        <title>The Global Catalogue of Microorganisms (GCM) 10K type strain sequencing project: providing services to taxonomists for standard genome sequencing and annotation.</title>
        <authorList>
            <consortium name="The Broad Institute Genomics Platform"/>
            <consortium name="The Broad Institute Genome Sequencing Center for Infectious Disease"/>
            <person name="Wu L."/>
            <person name="Ma J."/>
        </authorList>
    </citation>
    <scope>NUCLEOTIDE SEQUENCE [LARGE SCALE GENOMIC DNA]</scope>
    <source>
        <strain evidence="4">JCM 14969</strain>
    </source>
</reference>